<organism evidence="8 9">
    <name type="scientific">Ichthyophthirius multifiliis</name>
    <name type="common">White spot disease agent</name>
    <name type="synonym">Ich</name>
    <dbReference type="NCBI Taxonomy" id="5932"/>
    <lineage>
        <taxon>Eukaryota</taxon>
        <taxon>Sar</taxon>
        <taxon>Alveolata</taxon>
        <taxon>Ciliophora</taxon>
        <taxon>Intramacronucleata</taxon>
        <taxon>Oligohymenophorea</taxon>
        <taxon>Hymenostomatida</taxon>
        <taxon>Ophryoglenina</taxon>
        <taxon>Ichthyophthirius</taxon>
    </lineage>
</organism>
<dbReference type="PANTHER" id="PTHR12642">
    <property type="entry name" value="RIBOSOME BIOGENESIS PROTEIN NSA2 HOMOLOG"/>
    <property type="match status" value="1"/>
</dbReference>
<dbReference type="eggNOG" id="KOG3163">
    <property type="taxonomic scope" value="Eukaryota"/>
</dbReference>
<dbReference type="FunCoup" id="G0QNU9">
    <property type="interactions" value="484"/>
</dbReference>
<comment type="similarity">
    <text evidence="2 6">Belongs to the eukaryotic ribosomal protein eS8 family. Ribosome biogenesis protein NSA2 subfamily.</text>
</comment>
<dbReference type="GO" id="GO:0006364">
    <property type="term" value="P:rRNA processing"/>
    <property type="evidence" value="ECO:0007669"/>
    <property type="project" value="UniProtKB-KW"/>
</dbReference>
<dbReference type="FunFam" id="2.40.10.310:FF:000001">
    <property type="entry name" value="NSA2, ribosome biogenesis homolog"/>
    <property type="match status" value="1"/>
</dbReference>
<dbReference type="InterPro" id="IPR022309">
    <property type="entry name" value="Ribosomal_Se8/biogenesis_NSA2"/>
</dbReference>
<evidence type="ECO:0000313" key="9">
    <source>
        <dbReference type="Proteomes" id="UP000008983"/>
    </source>
</evidence>
<comment type="subunit">
    <text evidence="6">Component of the pre-66S ribosomal particle.</text>
</comment>
<dbReference type="GO" id="GO:0005730">
    <property type="term" value="C:nucleolus"/>
    <property type="evidence" value="ECO:0007669"/>
    <property type="project" value="UniProtKB-SubCell"/>
</dbReference>
<dbReference type="OMA" id="TNTPEND"/>
<evidence type="ECO:0000256" key="3">
    <source>
        <dbReference type="ARBA" id="ARBA00022517"/>
    </source>
</evidence>
<comment type="subcellular location">
    <subcellularLocation>
        <location evidence="1 6">Nucleus</location>
        <location evidence="1 6">Nucleolus</location>
    </subcellularLocation>
</comment>
<protein>
    <recommendedName>
        <fullName evidence="6">Ribosome biogenesis protein NSA2 homolog</fullName>
    </recommendedName>
</protein>
<sequence length="259" mass="29980">MPQNEYMELHKKRYGERLDAAEKRRKKESRGHHEISRKAQTLKGLKAKIFNKERFKEKIRMKKLIKAHEEKDVEVKADQVKEGAVPAYLLDREKTENTKVLSNMIKQKRKEKAGKWQVPLQKVKALTEAEMFQVMKSGKRKKLAWKRKINKVTFVGDNFTRKAPKYERYIRPTGLRFKKANVTHPELKTTVPLEILGVKKNPQSNLYTNLGVITKGTILEINVSELGLVTQTGKVIWSKYAQVMNNPENDGCINAVLLV</sequence>
<evidence type="ECO:0000256" key="2">
    <source>
        <dbReference type="ARBA" id="ARBA00005424"/>
    </source>
</evidence>
<dbReference type="RefSeq" id="XP_004037089.1">
    <property type="nucleotide sequence ID" value="XM_004037041.1"/>
</dbReference>
<proteinExistence type="inferred from homology"/>
<keyword evidence="6" id="KW-0687">Ribonucleoprotein</keyword>
<dbReference type="GO" id="GO:0030684">
    <property type="term" value="C:preribosome"/>
    <property type="evidence" value="ECO:0007669"/>
    <property type="project" value="UniProtKB-ARBA"/>
</dbReference>
<dbReference type="Gene3D" id="2.40.10.310">
    <property type="match status" value="1"/>
</dbReference>
<dbReference type="STRING" id="857967.G0QNU9"/>
<keyword evidence="5 6" id="KW-0539">Nucleus</keyword>
<gene>
    <name evidence="8" type="ORF">IMG5_061490</name>
</gene>
<dbReference type="InterPro" id="IPR039411">
    <property type="entry name" value="NSA2_fam"/>
</dbReference>
<keyword evidence="9" id="KW-1185">Reference proteome</keyword>
<evidence type="ECO:0000256" key="7">
    <source>
        <dbReference type="SAM" id="MobiDB-lite"/>
    </source>
</evidence>
<feature type="region of interest" description="Disordered" evidence="7">
    <location>
        <begin position="1"/>
        <end position="38"/>
    </location>
</feature>
<dbReference type="EMBL" id="GL983509">
    <property type="protein sequence ID" value="EGR33103.1"/>
    <property type="molecule type" value="Genomic_DNA"/>
</dbReference>
<keyword evidence="3 6" id="KW-0690">Ribosome biogenesis</keyword>
<accession>G0QNU9</accession>
<evidence type="ECO:0000256" key="4">
    <source>
        <dbReference type="ARBA" id="ARBA00022552"/>
    </source>
</evidence>
<evidence type="ECO:0000313" key="8">
    <source>
        <dbReference type="EMBL" id="EGR33103.1"/>
    </source>
</evidence>
<dbReference type="Pfam" id="PF01201">
    <property type="entry name" value="Ribosomal_S8e"/>
    <property type="match status" value="1"/>
</dbReference>
<reference evidence="8 9" key="1">
    <citation type="submission" date="2011-07" db="EMBL/GenBank/DDBJ databases">
        <authorList>
            <person name="Coyne R."/>
            <person name="Brami D."/>
            <person name="Johnson J."/>
            <person name="Hostetler J."/>
            <person name="Hannick L."/>
            <person name="Clark T."/>
            <person name="Cassidy-Hanley D."/>
            <person name="Inman J."/>
        </authorList>
    </citation>
    <scope>NUCLEOTIDE SEQUENCE [LARGE SCALE GENOMIC DNA]</scope>
    <source>
        <strain evidence="8 9">G5</strain>
    </source>
</reference>
<dbReference type="OrthoDB" id="1847590at2759"/>
<dbReference type="GeneID" id="14909272"/>
<dbReference type="Proteomes" id="UP000008983">
    <property type="component" value="Unassembled WGS sequence"/>
</dbReference>
<dbReference type="GO" id="GO:0042273">
    <property type="term" value="P:ribosomal large subunit biogenesis"/>
    <property type="evidence" value="ECO:0007669"/>
    <property type="project" value="UniProtKB-ARBA"/>
</dbReference>
<evidence type="ECO:0000256" key="1">
    <source>
        <dbReference type="ARBA" id="ARBA00004604"/>
    </source>
</evidence>
<dbReference type="CDD" id="cd11381">
    <property type="entry name" value="NSA2"/>
    <property type="match status" value="1"/>
</dbReference>
<evidence type="ECO:0000256" key="6">
    <source>
        <dbReference type="RuleBase" id="RU367114"/>
    </source>
</evidence>
<keyword evidence="4 6" id="KW-0698">rRNA processing</keyword>
<dbReference type="InParanoid" id="G0QNU9"/>
<evidence type="ECO:0000256" key="5">
    <source>
        <dbReference type="ARBA" id="ARBA00023242"/>
    </source>
</evidence>
<comment type="function">
    <text evidence="6">Involved in the biogenesis of the 60S ribosomal subunit. May play a part in the quality control of pre-60S particles.</text>
</comment>
<dbReference type="AlphaFoldDB" id="G0QNU9"/>
<name>G0QNU9_ICHMU</name>